<gene>
    <name evidence="6" type="ORF">HGO97_000170</name>
</gene>
<dbReference type="InterPro" id="IPR003439">
    <property type="entry name" value="ABC_transporter-like_ATP-bd"/>
</dbReference>
<feature type="domain" description="ABC transporter" evidence="5">
    <location>
        <begin position="249"/>
        <end position="499"/>
    </location>
</feature>
<dbReference type="Proteomes" id="UP000723714">
    <property type="component" value="Unassembled WGS sequence"/>
</dbReference>
<feature type="domain" description="ABC transporter" evidence="5">
    <location>
        <begin position="7"/>
        <end position="244"/>
    </location>
</feature>
<comment type="caution">
    <text evidence="6">The sequence shown here is derived from an EMBL/GenBank/DDBJ whole genome shotgun (WGS) entry which is preliminary data.</text>
</comment>
<evidence type="ECO:0000313" key="6">
    <source>
        <dbReference type="EMBL" id="MBU3874233.1"/>
    </source>
</evidence>
<evidence type="ECO:0000313" key="7">
    <source>
        <dbReference type="Proteomes" id="UP000723714"/>
    </source>
</evidence>
<dbReference type="GO" id="GO:0005524">
    <property type="term" value="F:ATP binding"/>
    <property type="evidence" value="ECO:0007669"/>
    <property type="project" value="UniProtKB-KW"/>
</dbReference>
<organism evidence="6 7">
    <name type="scientific">Faecalicatena faecalis</name>
    <dbReference type="NCBI Taxonomy" id="2726362"/>
    <lineage>
        <taxon>Bacteria</taxon>
        <taxon>Bacillati</taxon>
        <taxon>Bacillota</taxon>
        <taxon>Clostridia</taxon>
        <taxon>Lachnospirales</taxon>
        <taxon>Lachnospiraceae</taxon>
        <taxon>Faecalicatena</taxon>
    </lineage>
</organism>
<name>A0ABS6CY36_9FIRM</name>
<dbReference type="PANTHER" id="PTHR43790:SF9">
    <property type="entry name" value="GALACTOFURANOSE TRANSPORTER ATP-BINDING PROTEIN YTFR"/>
    <property type="match status" value="1"/>
</dbReference>
<evidence type="ECO:0000256" key="2">
    <source>
        <dbReference type="ARBA" id="ARBA00022737"/>
    </source>
</evidence>
<evidence type="ECO:0000256" key="3">
    <source>
        <dbReference type="ARBA" id="ARBA00022741"/>
    </source>
</evidence>
<accession>A0ABS6CY36</accession>
<dbReference type="CDD" id="cd03216">
    <property type="entry name" value="ABC_Carb_Monos_I"/>
    <property type="match status" value="1"/>
</dbReference>
<reference evidence="6 7" key="1">
    <citation type="submission" date="2021-06" db="EMBL/GenBank/DDBJ databases">
        <title>Faecalicatena sp. nov. isolated from porcine feces.</title>
        <authorList>
            <person name="Oh B.S."/>
            <person name="Lee J.H."/>
        </authorList>
    </citation>
    <scope>NUCLEOTIDE SEQUENCE [LARGE SCALE GENOMIC DNA]</scope>
    <source>
        <strain evidence="6 7">AGMB00832</strain>
    </source>
</reference>
<sequence length="499" mass="55255">MQDEIMLKLEHVVKSFPGVKAVDDVSLEVKKGEIHALLGHNGAGKSTLVKIISGAYVKDSGTVTLDSEEINLTSPQAGIKKGIGMVYQELDLIPDLSGDENIFLGQNKFRNRFGLIDAQSRRREAERIIQNFDIDIDLSLPVRKLGVSKQQVIAIAKAISREAKVVIFDEPTAALNNAEAECLFGIMKKLAGQGVSIIWITHRLDEIFETADRVTLMREGKWITTKEIGQITMKEIVTELTGVTEEEQISTVNISNKTDEKLISCQNISAQKLFQNISFDLYRGEVLGITGLIGCGSTEIAKALFAVNKLSGGEIYIKGKKIEHFTPKTAAQKGIAYISEDRKMEGLNLKGSVQNNIVLTMSKEWSKLGFLNQKKEKESAKEMVETLDIRISDLSQTVNTLSGGNQQKIVLAKWLLKNAEVFVMCEPTRGIDIGAKREIHKIIRQLAKEGKAVLVVSSEVEEIIDTCDRVIILYDGRVKGELLSKDCAKKKMLDTMYGI</sequence>
<dbReference type="InterPro" id="IPR003593">
    <property type="entry name" value="AAA+_ATPase"/>
</dbReference>
<keyword evidence="2" id="KW-0677">Repeat</keyword>
<dbReference type="SMART" id="SM00382">
    <property type="entry name" value="AAA"/>
    <property type="match status" value="2"/>
</dbReference>
<evidence type="ECO:0000256" key="1">
    <source>
        <dbReference type="ARBA" id="ARBA00022448"/>
    </source>
</evidence>
<keyword evidence="1" id="KW-0813">Transport</keyword>
<dbReference type="CDD" id="cd03215">
    <property type="entry name" value="ABC_Carb_Monos_II"/>
    <property type="match status" value="1"/>
</dbReference>
<dbReference type="EMBL" id="JABACJ020000001">
    <property type="protein sequence ID" value="MBU3874233.1"/>
    <property type="molecule type" value="Genomic_DNA"/>
</dbReference>
<dbReference type="InterPro" id="IPR050107">
    <property type="entry name" value="ABC_carbohydrate_import_ATPase"/>
</dbReference>
<keyword evidence="7" id="KW-1185">Reference proteome</keyword>
<dbReference type="PROSITE" id="PS00211">
    <property type="entry name" value="ABC_TRANSPORTER_1"/>
    <property type="match status" value="1"/>
</dbReference>
<evidence type="ECO:0000259" key="5">
    <source>
        <dbReference type="PROSITE" id="PS50893"/>
    </source>
</evidence>
<protein>
    <submittedName>
        <fullName evidence="6">Sugar ABC transporter ATP-binding protein</fullName>
    </submittedName>
</protein>
<dbReference type="InterPro" id="IPR017871">
    <property type="entry name" value="ABC_transporter-like_CS"/>
</dbReference>
<evidence type="ECO:0000256" key="4">
    <source>
        <dbReference type="ARBA" id="ARBA00022840"/>
    </source>
</evidence>
<proteinExistence type="predicted"/>
<dbReference type="Pfam" id="PF00005">
    <property type="entry name" value="ABC_tran"/>
    <property type="match status" value="2"/>
</dbReference>
<dbReference type="PANTHER" id="PTHR43790">
    <property type="entry name" value="CARBOHYDRATE TRANSPORT ATP-BINDING PROTEIN MG119-RELATED"/>
    <property type="match status" value="1"/>
</dbReference>
<dbReference type="RefSeq" id="WP_216238241.1">
    <property type="nucleotide sequence ID" value="NZ_JABACJ020000001.1"/>
</dbReference>
<dbReference type="PROSITE" id="PS50893">
    <property type="entry name" value="ABC_TRANSPORTER_2"/>
    <property type="match status" value="2"/>
</dbReference>
<keyword evidence="3" id="KW-0547">Nucleotide-binding</keyword>
<keyword evidence="4 6" id="KW-0067">ATP-binding</keyword>